<dbReference type="InterPro" id="IPR002220">
    <property type="entry name" value="DapA-like"/>
</dbReference>
<gene>
    <name evidence="11" type="ORF">F7725_027484</name>
</gene>
<dbReference type="PRINTS" id="PR00146">
    <property type="entry name" value="DHPICSNTHASE"/>
</dbReference>
<keyword evidence="6" id="KW-0963">Cytoplasm</keyword>
<dbReference type="PANTHER" id="PTHR12128">
    <property type="entry name" value="DIHYDRODIPICOLINATE SYNTHASE"/>
    <property type="match status" value="1"/>
</dbReference>
<evidence type="ECO:0000256" key="5">
    <source>
        <dbReference type="ARBA" id="ARBA00012911"/>
    </source>
</evidence>
<comment type="similarity">
    <text evidence="3">Belongs to the DapA family. NanA subfamily.</text>
</comment>
<comment type="subunit">
    <text evidence="4">Homotetramer.</text>
</comment>
<comment type="caution">
    <text evidence="11">The sequence shown here is derived from an EMBL/GenBank/DDBJ whole genome shotgun (WGS) entry which is preliminary data.</text>
</comment>
<evidence type="ECO:0000256" key="2">
    <source>
        <dbReference type="ARBA" id="ARBA00004878"/>
    </source>
</evidence>
<evidence type="ECO:0000256" key="7">
    <source>
        <dbReference type="ARBA" id="ARBA00023239"/>
    </source>
</evidence>
<dbReference type="SMART" id="SM01130">
    <property type="entry name" value="DHDPS"/>
    <property type="match status" value="1"/>
</dbReference>
<comment type="pathway">
    <text evidence="2">Amino-sugar metabolism; N-acetylneuraminate degradation.</text>
</comment>
<evidence type="ECO:0000256" key="10">
    <source>
        <dbReference type="ARBA" id="ARBA00044906"/>
    </source>
</evidence>
<dbReference type="AlphaFoldDB" id="A0A7J5XD16"/>
<reference evidence="11 12" key="1">
    <citation type="submission" date="2020-03" db="EMBL/GenBank/DDBJ databases">
        <title>Dissostichus mawsoni Genome sequencing and assembly.</title>
        <authorList>
            <person name="Park H."/>
        </authorList>
    </citation>
    <scope>NUCLEOTIDE SEQUENCE [LARGE SCALE GENOMIC DNA]</scope>
    <source>
        <strain evidence="11">DM0001</strain>
        <tissue evidence="11">Muscle</tissue>
    </source>
</reference>
<dbReference type="GO" id="GO:0005737">
    <property type="term" value="C:cytoplasm"/>
    <property type="evidence" value="ECO:0007669"/>
    <property type="project" value="UniProtKB-SubCell"/>
</dbReference>
<dbReference type="Gene3D" id="3.20.20.70">
    <property type="entry name" value="Aldolase class I"/>
    <property type="match status" value="1"/>
</dbReference>
<dbReference type="Pfam" id="PF00701">
    <property type="entry name" value="DHDPS"/>
    <property type="match status" value="1"/>
</dbReference>
<evidence type="ECO:0000313" key="11">
    <source>
        <dbReference type="EMBL" id="KAF3834926.1"/>
    </source>
</evidence>
<keyword evidence="8" id="KW-0704">Schiff base</keyword>
<dbReference type="EC" id="4.1.3.3" evidence="5"/>
<organism evidence="11 12">
    <name type="scientific">Dissostichus mawsoni</name>
    <name type="common">Antarctic cod</name>
    <dbReference type="NCBI Taxonomy" id="36200"/>
    <lineage>
        <taxon>Eukaryota</taxon>
        <taxon>Metazoa</taxon>
        <taxon>Chordata</taxon>
        <taxon>Craniata</taxon>
        <taxon>Vertebrata</taxon>
        <taxon>Euteleostomi</taxon>
        <taxon>Actinopterygii</taxon>
        <taxon>Neopterygii</taxon>
        <taxon>Teleostei</taxon>
        <taxon>Neoteleostei</taxon>
        <taxon>Acanthomorphata</taxon>
        <taxon>Eupercaria</taxon>
        <taxon>Perciformes</taxon>
        <taxon>Notothenioidei</taxon>
        <taxon>Nototheniidae</taxon>
        <taxon>Dissostichus</taxon>
    </lineage>
</organism>
<dbReference type="EMBL" id="JAAKFY010000025">
    <property type="protein sequence ID" value="KAF3834926.1"/>
    <property type="molecule type" value="Genomic_DNA"/>
</dbReference>
<comment type="catalytic activity">
    <reaction evidence="10">
        <text>aceneuramate = aldehydo-N-acetyl-D-mannosamine + pyruvate</text>
        <dbReference type="Rhea" id="RHEA:23296"/>
        <dbReference type="ChEBI" id="CHEBI:15361"/>
        <dbReference type="ChEBI" id="CHEBI:17122"/>
        <dbReference type="ChEBI" id="CHEBI:173083"/>
        <dbReference type="EC" id="4.1.3.3"/>
    </reaction>
</comment>
<dbReference type="PANTHER" id="PTHR12128:SF21">
    <property type="entry name" value="N-ACETYLNEURAMINATE LYASE"/>
    <property type="match status" value="1"/>
</dbReference>
<evidence type="ECO:0000256" key="9">
    <source>
        <dbReference type="ARBA" id="ARBA00023277"/>
    </source>
</evidence>
<dbReference type="OrthoDB" id="191315at2759"/>
<sequence length="381" mass="42276">MFLLFINYISHEALRRHLTLSCLTIRTSQDNAQKGKHEQSMAIMAPSSEKLLTGLVAATFTPLTEEGEINIKEIGPYVDYLTERQGVTNIFVNGTTGESMSLTVAERKVLAEEWCKKAKGKMDHVVVHVGCMSLKDSQDLALHAAQIEADSIAVISPSFFKPKNVHALRSYLKAVASAAPNLPFYYYHIPSITGVNVLVRDLLDGIEEQIPSFRGVKFSSIDLMDFGLCFRLMKPNWSLLYGVDEQMLSGLVLGADGAVGSTYNYVGCQFNKLLSAFEKGELVKARTIQVPSIPMLLLPTSHSYLTSFWLLTYLFHFHVQFKLQDFLGSAMKLGFDVGVNKQLMVEVSGLSLGPPRLPLMPCHPDVAASIKQKYESIFPQC</sequence>
<keyword evidence="9" id="KW-0119">Carbohydrate metabolism</keyword>
<evidence type="ECO:0000256" key="1">
    <source>
        <dbReference type="ARBA" id="ARBA00004496"/>
    </source>
</evidence>
<comment type="subcellular location">
    <subcellularLocation>
        <location evidence="1">Cytoplasm</location>
    </subcellularLocation>
</comment>
<dbReference type="GO" id="GO:0008747">
    <property type="term" value="F:N-acetylneuraminate lyase activity"/>
    <property type="evidence" value="ECO:0007669"/>
    <property type="project" value="UniProtKB-EC"/>
</dbReference>
<dbReference type="Proteomes" id="UP000518266">
    <property type="component" value="Unassembled WGS sequence"/>
</dbReference>
<evidence type="ECO:0000256" key="4">
    <source>
        <dbReference type="ARBA" id="ARBA00011881"/>
    </source>
</evidence>
<keyword evidence="7" id="KW-0456">Lyase</keyword>
<dbReference type="SUPFAM" id="SSF51569">
    <property type="entry name" value="Aldolase"/>
    <property type="match status" value="1"/>
</dbReference>
<evidence type="ECO:0000256" key="3">
    <source>
        <dbReference type="ARBA" id="ARBA00006324"/>
    </source>
</evidence>
<name>A0A7J5XD16_DISMA</name>
<protein>
    <recommendedName>
        <fullName evidence="5">N-acetylneuraminate lyase</fullName>
        <ecNumber evidence="5">4.1.3.3</ecNumber>
    </recommendedName>
</protein>
<proteinExistence type="inferred from homology"/>
<evidence type="ECO:0000256" key="6">
    <source>
        <dbReference type="ARBA" id="ARBA00022490"/>
    </source>
</evidence>
<dbReference type="InterPro" id="IPR013785">
    <property type="entry name" value="Aldolase_TIM"/>
</dbReference>
<keyword evidence="12" id="KW-1185">Reference proteome</keyword>
<evidence type="ECO:0000313" key="12">
    <source>
        <dbReference type="Proteomes" id="UP000518266"/>
    </source>
</evidence>
<accession>A0A7J5XD16</accession>
<evidence type="ECO:0000256" key="8">
    <source>
        <dbReference type="ARBA" id="ARBA00023270"/>
    </source>
</evidence>